<dbReference type="WBParaSite" id="L893_g748.t1">
    <property type="protein sequence ID" value="L893_g748.t1"/>
    <property type="gene ID" value="L893_g748"/>
</dbReference>
<keyword evidence="1" id="KW-0812">Transmembrane</keyword>
<organism evidence="2 3">
    <name type="scientific">Steinernema glaseri</name>
    <dbReference type="NCBI Taxonomy" id="37863"/>
    <lineage>
        <taxon>Eukaryota</taxon>
        <taxon>Metazoa</taxon>
        <taxon>Ecdysozoa</taxon>
        <taxon>Nematoda</taxon>
        <taxon>Chromadorea</taxon>
        <taxon>Rhabditida</taxon>
        <taxon>Tylenchina</taxon>
        <taxon>Panagrolaimomorpha</taxon>
        <taxon>Strongyloidoidea</taxon>
        <taxon>Steinernematidae</taxon>
        <taxon>Steinernema</taxon>
    </lineage>
</organism>
<accession>A0A1I8ANA0</accession>
<evidence type="ECO:0000313" key="2">
    <source>
        <dbReference type="Proteomes" id="UP000095287"/>
    </source>
</evidence>
<feature type="transmembrane region" description="Helical" evidence="1">
    <location>
        <begin position="107"/>
        <end position="130"/>
    </location>
</feature>
<dbReference type="Proteomes" id="UP000095287">
    <property type="component" value="Unplaced"/>
</dbReference>
<dbReference type="InterPro" id="IPR008574">
    <property type="entry name" value="Nematodes_ZYG-11_interact"/>
</dbReference>
<feature type="transmembrane region" description="Helical" evidence="1">
    <location>
        <begin position="51"/>
        <end position="69"/>
    </location>
</feature>
<dbReference type="PANTHER" id="PTHR31176">
    <property type="entry name" value="MFS DOMAIN-CONTAINING PROTEIN-RELATED"/>
    <property type="match status" value="1"/>
</dbReference>
<keyword evidence="1" id="KW-0472">Membrane</keyword>
<feature type="transmembrane region" description="Helical" evidence="1">
    <location>
        <begin position="25"/>
        <end position="45"/>
    </location>
</feature>
<dbReference type="AlphaFoldDB" id="A0A1I8ANA0"/>
<evidence type="ECO:0000256" key="1">
    <source>
        <dbReference type="SAM" id="Phobius"/>
    </source>
</evidence>
<sequence length="164" mass="17871">LLAYVFLPVMVFAQLRKPSTNDSLLRFKMLAVAAGQGVLIGFLLSDRYLSTMQPLSFITPICIGVVAQLAQSSIQDKRTSIFAACLGSGLALHVVLGLVLGQLGFSYLLLALLYTAVGFCTLQIFFKFMASDYAQPTHIYQYGYFCAAIYCQALVFFLLGGPAE</sequence>
<dbReference type="PANTHER" id="PTHR31176:SF1">
    <property type="entry name" value="MFS DOMAIN-CONTAINING PROTEIN-RELATED"/>
    <property type="match status" value="1"/>
</dbReference>
<name>A0A1I8ANA0_9BILA</name>
<dbReference type="Pfam" id="PF05884">
    <property type="entry name" value="ZYG-11_interact"/>
    <property type="match status" value="1"/>
</dbReference>
<proteinExistence type="predicted"/>
<feature type="transmembrane region" description="Helical" evidence="1">
    <location>
        <begin position="81"/>
        <end position="101"/>
    </location>
</feature>
<evidence type="ECO:0000313" key="3">
    <source>
        <dbReference type="WBParaSite" id="L893_g748.t1"/>
    </source>
</evidence>
<feature type="transmembrane region" description="Helical" evidence="1">
    <location>
        <begin position="142"/>
        <end position="161"/>
    </location>
</feature>
<protein>
    <submittedName>
        <fullName evidence="3">Multidrug DMT transporter permease</fullName>
    </submittedName>
</protein>
<keyword evidence="2" id="KW-1185">Reference proteome</keyword>
<keyword evidence="1" id="KW-1133">Transmembrane helix</keyword>
<reference evidence="3" key="1">
    <citation type="submission" date="2016-11" db="UniProtKB">
        <authorList>
            <consortium name="WormBaseParasite"/>
        </authorList>
    </citation>
    <scope>IDENTIFICATION</scope>
</reference>